<dbReference type="EMBL" id="KZ824444">
    <property type="protein sequence ID" value="RAK99887.1"/>
    <property type="molecule type" value="Genomic_DNA"/>
</dbReference>
<accession>A0A395GYY0</accession>
<dbReference type="AlphaFoldDB" id="A0A395GYY0"/>
<evidence type="ECO:0000313" key="3">
    <source>
        <dbReference type="EMBL" id="RAK99887.1"/>
    </source>
</evidence>
<proteinExistence type="predicted"/>
<feature type="region of interest" description="Disordered" evidence="1">
    <location>
        <begin position="60"/>
        <end position="79"/>
    </location>
</feature>
<name>A0A395GYY0_9EURO</name>
<dbReference type="Proteomes" id="UP000249402">
    <property type="component" value="Unassembled WGS sequence"/>
</dbReference>
<dbReference type="RefSeq" id="XP_025574215.1">
    <property type="nucleotide sequence ID" value="XM_025719718.1"/>
</dbReference>
<gene>
    <name evidence="3" type="ORF">BO80DRAFT_426265</name>
</gene>
<organism evidence="3 4">
    <name type="scientific">Aspergillus ibericus CBS 121593</name>
    <dbReference type="NCBI Taxonomy" id="1448316"/>
    <lineage>
        <taxon>Eukaryota</taxon>
        <taxon>Fungi</taxon>
        <taxon>Dikarya</taxon>
        <taxon>Ascomycota</taxon>
        <taxon>Pezizomycotina</taxon>
        <taxon>Eurotiomycetes</taxon>
        <taxon>Eurotiomycetidae</taxon>
        <taxon>Eurotiales</taxon>
        <taxon>Aspergillaceae</taxon>
        <taxon>Aspergillus</taxon>
        <taxon>Aspergillus subgen. Circumdati</taxon>
    </lineage>
</organism>
<reference evidence="3 4" key="1">
    <citation type="submission" date="2018-02" db="EMBL/GenBank/DDBJ databases">
        <title>The genomes of Aspergillus section Nigri reveals drivers in fungal speciation.</title>
        <authorList>
            <consortium name="DOE Joint Genome Institute"/>
            <person name="Vesth T.C."/>
            <person name="Nybo J."/>
            <person name="Theobald S."/>
            <person name="Brandl J."/>
            <person name="Frisvad J.C."/>
            <person name="Nielsen K.F."/>
            <person name="Lyhne E.K."/>
            <person name="Kogle M.E."/>
            <person name="Kuo A."/>
            <person name="Riley R."/>
            <person name="Clum A."/>
            <person name="Nolan M."/>
            <person name="Lipzen A."/>
            <person name="Salamov A."/>
            <person name="Henrissat B."/>
            <person name="Wiebenga A."/>
            <person name="De vries R.P."/>
            <person name="Grigoriev I.V."/>
            <person name="Mortensen U.H."/>
            <person name="Andersen M.R."/>
            <person name="Baker S.E."/>
        </authorList>
    </citation>
    <scope>NUCLEOTIDE SEQUENCE [LARGE SCALE GENOMIC DNA]</scope>
    <source>
        <strain evidence="3 4">CBS 121593</strain>
    </source>
</reference>
<dbReference type="GeneID" id="37224583"/>
<evidence type="ECO:0000256" key="2">
    <source>
        <dbReference type="SAM" id="Phobius"/>
    </source>
</evidence>
<evidence type="ECO:0000313" key="4">
    <source>
        <dbReference type="Proteomes" id="UP000249402"/>
    </source>
</evidence>
<keyword evidence="2" id="KW-0812">Transmembrane</keyword>
<sequence length="99" mass="10873">MAPLSPTTHLLYTRADTNCPNTISGGGIAGIVLGTIAGTLLILWLFRLCAVDAGGDSDYGDTNLATTTRTRRRRRRSPTFYYVEKPRGEVRRPAKVYLS</sequence>
<dbReference type="VEuPathDB" id="FungiDB:BO80DRAFT_426265"/>
<keyword evidence="4" id="KW-1185">Reference proteome</keyword>
<dbReference type="OrthoDB" id="5423884at2759"/>
<evidence type="ECO:0000256" key="1">
    <source>
        <dbReference type="SAM" id="MobiDB-lite"/>
    </source>
</evidence>
<keyword evidence="2" id="KW-1133">Transmembrane helix</keyword>
<feature type="transmembrane region" description="Helical" evidence="2">
    <location>
        <begin position="23"/>
        <end position="46"/>
    </location>
</feature>
<protein>
    <submittedName>
        <fullName evidence="3">Uncharacterized protein</fullName>
    </submittedName>
</protein>
<keyword evidence="2" id="KW-0472">Membrane</keyword>